<dbReference type="NCBIfam" id="TIGR02937">
    <property type="entry name" value="sigma70-ECF"/>
    <property type="match status" value="1"/>
</dbReference>
<dbReference type="Gene3D" id="1.10.1740.10">
    <property type="match status" value="1"/>
</dbReference>
<dbReference type="RefSeq" id="WP_207026306.1">
    <property type="nucleotide sequence ID" value="NZ_JAFLNM010000001.1"/>
</dbReference>
<dbReference type="InterPro" id="IPR036388">
    <property type="entry name" value="WH-like_DNA-bd_sf"/>
</dbReference>
<comment type="caution">
    <text evidence="7">The sequence shown here is derived from an EMBL/GenBank/DDBJ whole genome shotgun (WGS) entry which is preliminary data.</text>
</comment>
<feature type="domain" description="RNA polymerase sigma-70 region 2" evidence="5">
    <location>
        <begin position="26"/>
        <end position="93"/>
    </location>
</feature>
<dbReference type="InterPro" id="IPR014327">
    <property type="entry name" value="RNA_pol_sigma70_bacteroid"/>
</dbReference>
<evidence type="ECO:0000256" key="2">
    <source>
        <dbReference type="ARBA" id="ARBA00023015"/>
    </source>
</evidence>
<dbReference type="InterPro" id="IPR013325">
    <property type="entry name" value="RNA_pol_sigma_r2"/>
</dbReference>
<sequence>MDLNSQEQNIDIRAIQKGDRKVFATLIEIYYEETFWYAKSLSRNDALAKDLTQEVFYKLWSKRKKIKDEVVIKGWLFRSVRNKFLDHVKKNRRQTQLLETTLADTLDTFIQRQNDEGMSKKLAIIEKEIQNLPKKCHEVFLLSKKEGLTNNEIAEHLGISLKTVEGHLTKALKTLKEKVIEKIQLLFMIFKHS</sequence>
<dbReference type="NCBIfam" id="TIGR02985">
    <property type="entry name" value="Sig70_bacteroi1"/>
    <property type="match status" value="1"/>
</dbReference>
<dbReference type="InterPro" id="IPR013249">
    <property type="entry name" value="RNA_pol_sigma70_r4_t2"/>
</dbReference>
<proteinExistence type="inferred from homology"/>
<keyword evidence="4" id="KW-0804">Transcription</keyword>
<dbReference type="Pfam" id="PF08281">
    <property type="entry name" value="Sigma70_r4_2"/>
    <property type="match status" value="1"/>
</dbReference>
<evidence type="ECO:0000256" key="3">
    <source>
        <dbReference type="ARBA" id="ARBA00023082"/>
    </source>
</evidence>
<dbReference type="PANTHER" id="PTHR43133">
    <property type="entry name" value="RNA POLYMERASE ECF-TYPE SIGMA FACTO"/>
    <property type="match status" value="1"/>
</dbReference>
<dbReference type="PRINTS" id="PR00038">
    <property type="entry name" value="HTHLUXR"/>
</dbReference>
<protein>
    <submittedName>
        <fullName evidence="7">RNA polymerase sigma-70 factor</fullName>
    </submittedName>
</protein>
<dbReference type="InterPro" id="IPR013324">
    <property type="entry name" value="RNA_pol_sigma_r3/r4-like"/>
</dbReference>
<accession>A0ABS3FBY7</accession>
<organism evidence="7 8">
    <name type="scientific">Flagellimonas profundi</name>
    <dbReference type="NCBI Taxonomy" id="2915620"/>
    <lineage>
        <taxon>Bacteria</taxon>
        <taxon>Pseudomonadati</taxon>
        <taxon>Bacteroidota</taxon>
        <taxon>Flavobacteriia</taxon>
        <taxon>Flavobacteriales</taxon>
        <taxon>Flavobacteriaceae</taxon>
        <taxon>Flagellimonas</taxon>
    </lineage>
</organism>
<evidence type="ECO:0000256" key="4">
    <source>
        <dbReference type="ARBA" id="ARBA00023163"/>
    </source>
</evidence>
<dbReference type="PANTHER" id="PTHR43133:SF46">
    <property type="entry name" value="RNA POLYMERASE SIGMA-70 FACTOR ECF SUBFAMILY"/>
    <property type="match status" value="1"/>
</dbReference>
<evidence type="ECO:0000259" key="6">
    <source>
        <dbReference type="Pfam" id="PF08281"/>
    </source>
</evidence>
<dbReference type="Gene3D" id="1.10.10.10">
    <property type="entry name" value="Winged helix-like DNA-binding domain superfamily/Winged helix DNA-binding domain"/>
    <property type="match status" value="1"/>
</dbReference>
<dbReference type="Pfam" id="PF04542">
    <property type="entry name" value="Sigma70_r2"/>
    <property type="match status" value="1"/>
</dbReference>
<evidence type="ECO:0000313" key="8">
    <source>
        <dbReference type="Proteomes" id="UP000664807"/>
    </source>
</evidence>
<dbReference type="SUPFAM" id="SSF88659">
    <property type="entry name" value="Sigma3 and sigma4 domains of RNA polymerase sigma factors"/>
    <property type="match status" value="1"/>
</dbReference>
<dbReference type="InterPro" id="IPR039425">
    <property type="entry name" value="RNA_pol_sigma-70-like"/>
</dbReference>
<comment type="similarity">
    <text evidence="1">Belongs to the sigma-70 factor family. ECF subfamily.</text>
</comment>
<keyword evidence="3" id="KW-0731">Sigma factor</keyword>
<gene>
    <name evidence="7" type="ORF">J0654_03430</name>
</gene>
<evidence type="ECO:0000256" key="1">
    <source>
        <dbReference type="ARBA" id="ARBA00010641"/>
    </source>
</evidence>
<name>A0ABS3FBY7_9FLAO</name>
<reference evidence="7 8" key="1">
    <citation type="submission" date="2021-03" db="EMBL/GenBank/DDBJ databases">
        <title>Muricauda lutimaris sp. nov. and Muricauda ruestringensis sp. nov, two marine members of the Flavobacteriaceae isolated from deep sea sediments of Western Pacific.</title>
        <authorList>
            <person name="Zhao S."/>
            <person name="Liu R."/>
        </authorList>
    </citation>
    <scope>NUCLEOTIDE SEQUENCE [LARGE SCALE GENOMIC DNA]</scope>
    <source>
        <strain evidence="7 8">BC31-3-A3</strain>
    </source>
</reference>
<dbReference type="EMBL" id="JAFLNM010000001">
    <property type="protein sequence ID" value="MBO0340678.1"/>
    <property type="molecule type" value="Genomic_DNA"/>
</dbReference>
<dbReference type="SUPFAM" id="SSF88946">
    <property type="entry name" value="Sigma2 domain of RNA polymerase sigma factors"/>
    <property type="match status" value="1"/>
</dbReference>
<keyword evidence="2" id="KW-0805">Transcription regulation</keyword>
<feature type="domain" description="RNA polymerase sigma factor 70 region 4 type 2" evidence="6">
    <location>
        <begin position="124"/>
        <end position="175"/>
    </location>
</feature>
<evidence type="ECO:0000313" key="7">
    <source>
        <dbReference type="EMBL" id="MBO0340678.1"/>
    </source>
</evidence>
<dbReference type="Proteomes" id="UP000664807">
    <property type="component" value="Unassembled WGS sequence"/>
</dbReference>
<evidence type="ECO:0000259" key="5">
    <source>
        <dbReference type="Pfam" id="PF04542"/>
    </source>
</evidence>
<dbReference type="InterPro" id="IPR007627">
    <property type="entry name" value="RNA_pol_sigma70_r2"/>
</dbReference>
<keyword evidence="8" id="KW-1185">Reference proteome</keyword>
<dbReference type="InterPro" id="IPR014284">
    <property type="entry name" value="RNA_pol_sigma-70_dom"/>
</dbReference>
<dbReference type="InterPro" id="IPR000792">
    <property type="entry name" value="Tscrpt_reg_LuxR_C"/>
</dbReference>